<name>U9UVS7_RHIID</name>
<proteinExistence type="predicted"/>
<organism evidence="1">
    <name type="scientific">Rhizophagus irregularis (strain DAOM 181602 / DAOM 197198 / MUCL 43194)</name>
    <name type="common">Arbuscular mycorrhizal fungus</name>
    <name type="synonym">Glomus intraradices</name>
    <dbReference type="NCBI Taxonomy" id="747089"/>
    <lineage>
        <taxon>Eukaryota</taxon>
        <taxon>Fungi</taxon>
        <taxon>Fungi incertae sedis</taxon>
        <taxon>Mucoromycota</taxon>
        <taxon>Glomeromycotina</taxon>
        <taxon>Glomeromycetes</taxon>
        <taxon>Glomerales</taxon>
        <taxon>Glomeraceae</taxon>
        <taxon>Rhizophagus</taxon>
    </lineage>
</organism>
<sequence>MVFLMKRLLTFRFSFFIRKGRIFSLIKSKAELEELSENQEGKRRVSERDFKLKLRTRQLSGRGILGLDHWTRRMLTNENIFNFLTTRTILEETSRKERLEIL</sequence>
<dbReference type="HOGENOM" id="CLU_2278902_0_0_1"/>
<evidence type="ECO:0000313" key="1">
    <source>
        <dbReference type="EMBL" id="ESA19701.1"/>
    </source>
</evidence>
<protein>
    <submittedName>
        <fullName evidence="1">Uncharacterized protein</fullName>
    </submittedName>
</protein>
<reference evidence="1" key="1">
    <citation type="submission" date="2013-07" db="EMBL/GenBank/DDBJ databases">
        <title>The genome of an arbuscular mycorrhizal fungus provides insights into the evolution of the oldest plant symbiosis.</title>
        <authorList>
            <consortium name="DOE Joint Genome Institute"/>
            <person name="Tisserant E."/>
            <person name="Malbreil M."/>
            <person name="Kuo A."/>
            <person name="Kohler A."/>
            <person name="Symeonidi A."/>
            <person name="Balestrini R."/>
            <person name="Charron P."/>
            <person name="Duensing N."/>
            <person name="Frei-dit-Frey N."/>
            <person name="Gianinazzi-Pearson V."/>
            <person name="Gilbert B."/>
            <person name="Handa Y."/>
            <person name="Hijri M."/>
            <person name="Kaul R."/>
            <person name="Kawaguchi M."/>
            <person name="Krajinski F."/>
            <person name="Lammers P."/>
            <person name="Lapierre D."/>
            <person name="Masclaux F.G."/>
            <person name="Murat C."/>
            <person name="Morin E."/>
            <person name="Ndikumana S."/>
            <person name="Pagni M."/>
            <person name="Petitpierre D."/>
            <person name="Requena N."/>
            <person name="Rosikiewicz P."/>
            <person name="Riley R."/>
            <person name="Saito K."/>
            <person name="San Clemente H."/>
            <person name="Shapiro H."/>
            <person name="van Tuinen D."/>
            <person name="Becard G."/>
            <person name="Bonfante P."/>
            <person name="Paszkowski U."/>
            <person name="Shachar-Hill Y."/>
            <person name="Young J.P."/>
            <person name="Sanders I.R."/>
            <person name="Henrissat B."/>
            <person name="Rensing S.A."/>
            <person name="Grigoriev I.V."/>
            <person name="Corradi N."/>
            <person name="Roux C."/>
            <person name="Martin F."/>
        </authorList>
    </citation>
    <scope>NUCLEOTIDE SEQUENCE</scope>
    <source>
        <strain evidence="1">DAOM 197198</strain>
    </source>
</reference>
<accession>U9UVS7</accession>
<dbReference type="EMBL" id="KI278015">
    <property type="protein sequence ID" value="ESA19701.1"/>
    <property type="molecule type" value="Genomic_DNA"/>
</dbReference>
<gene>
    <name evidence="1" type="ORF">GLOINDRAFT_19310</name>
</gene>
<dbReference type="AlphaFoldDB" id="U9UVS7"/>